<sequence>MARCSTSSSVASQSGELLLSAILGPSRSPASDPPGMSSELAVQATPWLARALISDHPPGTEAENGLSFGIRPARRDSRMMSSATSSTCTPPTISVITRAVPA</sequence>
<dbReference type="Proteomes" id="UP001189429">
    <property type="component" value="Unassembled WGS sequence"/>
</dbReference>
<dbReference type="EMBL" id="CAUYUJ010014544">
    <property type="protein sequence ID" value="CAK0843029.1"/>
    <property type="molecule type" value="Genomic_DNA"/>
</dbReference>
<accession>A0ABN9TBH2</accession>
<organism evidence="1 2">
    <name type="scientific">Prorocentrum cordatum</name>
    <dbReference type="NCBI Taxonomy" id="2364126"/>
    <lineage>
        <taxon>Eukaryota</taxon>
        <taxon>Sar</taxon>
        <taxon>Alveolata</taxon>
        <taxon>Dinophyceae</taxon>
        <taxon>Prorocentrales</taxon>
        <taxon>Prorocentraceae</taxon>
        <taxon>Prorocentrum</taxon>
    </lineage>
</organism>
<comment type="caution">
    <text evidence="1">The sequence shown here is derived from an EMBL/GenBank/DDBJ whole genome shotgun (WGS) entry which is preliminary data.</text>
</comment>
<protein>
    <submittedName>
        <fullName evidence="1">Uncharacterized protein</fullName>
    </submittedName>
</protein>
<gene>
    <name evidence="1" type="ORF">PCOR1329_LOCUS37484</name>
</gene>
<proteinExistence type="predicted"/>
<evidence type="ECO:0000313" key="2">
    <source>
        <dbReference type="Proteomes" id="UP001189429"/>
    </source>
</evidence>
<keyword evidence="2" id="KW-1185">Reference proteome</keyword>
<evidence type="ECO:0000313" key="1">
    <source>
        <dbReference type="EMBL" id="CAK0843029.1"/>
    </source>
</evidence>
<name>A0ABN9TBH2_9DINO</name>
<reference evidence="1" key="1">
    <citation type="submission" date="2023-10" db="EMBL/GenBank/DDBJ databases">
        <authorList>
            <person name="Chen Y."/>
            <person name="Shah S."/>
            <person name="Dougan E. K."/>
            <person name="Thang M."/>
            <person name="Chan C."/>
        </authorList>
    </citation>
    <scope>NUCLEOTIDE SEQUENCE [LARGE SCALE GENOMIC DNA]</scope>
</reference>